<organism evidence="11 12">
    <name type="scientific">Lysobacter korlensis</name>
    <dbReference type="NCBI Taxonomy" id="553636"/>
    <lineage>
        <taxon>Bacteria</taxon>
        <taxon>Pseudomonadati</taxon>
        <taxon>Pseudomonadota</taxon>
        <taxon>Gammaproteobacteria</taxon>
        <taxon>Lysobacterales</taxon>
        <taxon>Lysobacteraceae</taxon>
        <taxon>Lysobacter</taxon>
    </lineage>
</organism>
<dbReference type="EC" id="4.1.3.38" evidence="8 10"/>
<name>A0ABV6RKU6_9GAMM</name>
<sequence length="284" mass="30710">MTLPPGAGDRGFAPPVIVHRDIGREPAFAADDRGVAYGDGLFETMRAHAGDVPWWQAHWARLRLGADRLRIPLPSQDVVHADARRLLDGRDGVLKLVVTRGSGGRGYALPAEPVPTWALAWHPLPPAPPEEGITLRWCDLHLGVQPALAGIKHCNRLEQVLARSEWVDPSIHEGLLRSIEGDVVCATAANVFVLHDGRWKTPAVDRCGVAGVCRAWAIAQLGVHEVRLSVGEVEAAEAVFVCNAVRGILAVARLGGRGWPPHPQVQALQRRLAAEHPAFALELP</sequence>
<evidence type="ECO:0000256" key="7">
    <source>
        <dbReference type="ARBA" id="ARBA00035633"/>
    </source>
</evidence>
<dbReference type="InterPro" id="IPR036038">
    <property type="entry name" value="Aminotransferase-like"/>
</dbReference>
<comment type="catalytic activity">
    <reaction evidence="9">
        <text>4-amino-4-deoxychorismate = 4-aminobenzoate + pyruvate + H(+)</text>
        <dbReference type="Rhea" id="RHEA:16201"/>
        <dbReference type="ChEBI" id="CHEBI:15361"/>
        <dbReference type="ChEBI" id="CHEBI:15378"/>
        <dbReference type="ChEBI" id="CHEBI:17836"/>
        <dbReference type="ChEBI" id="CHEBI:58406"/>
        <dbReference type="EC" id="4.1.3.38"/>
    </reaction>
</comment>
<comment type="subunit">
    <text evidence="3">Homodimer.</text>
</comment>
<comment type="pathway">
    <text evidence="7">Cofactor biosynthesis; tetrahydrofolate biosynthesis; 4-aminobenzoate from chorismate: step 2/2.</text>
</comment>
<comment type="similarity">
    <text evidence="2">Belongs to the class-IV pyridoxal-phosphate-dependent aminotransferase family.</text>
</comment>
<dbReference type="RefSeq" id="WP_386666265.1">
    <property type="nucleotide sequence ID" value="NZ_JBHLTG010000001.1"/>
</dbReference>
<evidence type="ECO:0000256" key="4">
    <source>
        <dbReference type="ARBA" id="ARBA00022898"/>
    </source>
</evidence>
<dbReference type="InterPro" id="IPR043132">
    <property type="entry name" value="BCAT-like_C"/>
</dbReference>
<dbReference type="Gene3D" id="3.30.470.10">
    <property type="match status" value="1"/>
</dbReference>
<dbReference type="PANTHER" id="PTHR42743:SF2">
    <property type="entry name" value="AMINODEOXYCHORISMATE LYASE"/>
    <property type="match status" value="1"/>
</dbReference>
<dbReference type="NCBIfam" id="TIGR03461">
    <property type="entry name" value="pabC_Proteo"/>
    <property type="match status" value="1"/>
</dbReference>
<comment type="caution">
    <text evidence="11">The sequence shown here is derived from an EMBL/GenBank/DDBJ whole genome shotgun (WGS) entry which is preliminary data.</text>
</comment>
<evidence type="ECO:0000256" key="2">
    <source>
        <dbReference type="ARBA" id="ARBA00009320"/>
    </source>
</evidence>
<dbReference type="PANTHER" id="PTHR42743">
    <property type="entry name" value="AMINO-ACID AMINOTRANSFERASE"/>
    <property type="match status" value="1"/>
</dbReference>
<dbReference type="CDD" id="cd01559">
    <property type="entry name" value="ADCL_like"/>
    <property type="match status" value="1"/>
</dbReference>
<evidence type="ECO:0000256" key="5">
    <source>
        <dbReference type="ARBA" id="ARBA00022909"/>
    </source>
</evidence>
<dbReference type="InterPro" id="IPR001544">
    <property type="entry name" value="Aminotrans_IV"/>
</dbReference>
<protein>
    <recommendedName>
        <fullName evidence="8 10">Aminodeoxychorismate lyase</fullName>
        <ecNumber evidence="8 10">4.1.3.38</ecNumber>
    </recommendedName>
</protein>
<keyword evidence="5" id="KW-0289">Folate biosynthesis</keyword>
<keyword evidence="12" id="KW-1185">Reference proteome</keyword>
<evidence type="ECO:0000256" key="8">
    <source>
        <dbReference type="ARBA" id="ARBA00035676"/>
    </source>
</evidence>
<evidence type="ECO:0000256" key="9">
    <source>
        <dbReference type="ARBA" id="ARBA00049529"/>
    </source>
</evidence>
<proteinExistence type="inferred from homology"/>
<evidence type="ECO:0000256" key="6">
    <source>
        <dbReference type="ARBA" id="ARBA00023239"/>
    </source>
</evidence>
<dbReference type="Proteomes" id="UP001589896">
    <property type="component" value="Unassembled WGS sequence"/>
</dbReference>
<keyword evidence="6 11" id="KW-0456">Lyase</keyword>
<dbReference type="InterPro" id="IPR017824">
    <property type="entry name" value="Aminodeoxychorismate_lyase_IV"/>
</dbReference>
<keyword evidence="4" id="KW-0663">Pyridoxal phosphate</keyword>
<evidence type="ECO:0000256" key="3">
    <source>
        <dbReference type="ARBA" id="ARBA00011738"/>
    </source>
</evidence>
<reference evidence="11 12" key="1">
    <citation type="submission" date="2024-09" db="EMBL/GenBank/DDBJ databases">
        <authorList>
            <person name="Sun Q."/>
            <person name="Mori K."/>
        </authorList>
    </citation>
    <scope>NUCLEOTIDE SEQUENCE [LARGE SCALE GENOMIC DNA]</scope>
    <source>
        <strain evidence="11 12">KCTC 23076</strain>
    </source>
</reference>
<dbReference type="GO" id="GO:0008696">
    <property type="term" value="F:4-amino-4-deoxychorismate lyase activity"/>
    <property type="evidence" value="ECO:0007669"/>
    <property type="project" value="UniProtKB-EC"/>
</dbReference>
<gene>
    <name evidence="11" type="primary">pabC</name>
    <name evidence="11" type="ORF">ACFFGH_06930</name>
</gene>
<dbReference type="InterPro" id="IPR050571">
    <property type="entry name" value="Class-IV_PLP-Dep_Aminotrnsfr"/>
</dbReference>
<dbReference type="InterPro" id="IPR043131">
    <property type="entry name" value="BCAT-like_N"/>
</dbReference>
<evidence type="ECO:0000256" key="1">
    <source>
        <dbReference type="ARBA" id="ARBA00001933"/>
    </source>
</evidence>
<comment type="cofactor">
    <cofactor evidence="1">
        <name>pyridoxal 5'-phosphate</name>
        <dbReference type="ChEBI" id="CHEBI:597326"/>
    </cofactor>
</comment>
<evidence type="ECO:0000256" key="10">
    <source>
        <dbReference type="NCBIfam" id="TIGR03461"/>
    </source>
</evidence>
<dbReference type="Gene3D" id="3.20.10.10">
    <property type="entry name" value="D-amino Acid Aminotransferase, subunit A, domain 2"/>
    <property type="match status" value="1"/>
</dbReference>
<evidence type="ECO:0000313" key="12">
    <source>
        <dbReference type="Proteomes" id="UP001589896"/>
    </source>
</evidence>
<evidence type="ECO:0000313" key="11">
    <source>
        <dbReference type="EMBL" id="MFC0677576.1"/>
    </source>
</evidence>
<dbReference type="EMBL" id="JBHLTG010000001">
    <property type="protein sequence ID" value="MFC0677576.1"/>
    <property type="molecule type" value="Genomic_DNA"/>
</dbReference>
<accession>A0ABV6RKU6</accession>
<dbReference type="Pfam" id="PF01063">
    <property type="entry name" value="Aminotran_4"/>
    <property type="match status" value="1"/>
</dbReference>
<dbReference type="SUPFAM" id="SSF56752">
    <property type="entry name" value="D-aminoacid aminotransferase-like PLP-dependent enzymes"/>
    <property type="match status" value="1"/>
</dbReference>